<reference evidence="4 5" key="1">
    <citation type="submission" date="2016-08" db="EMBL/GenBank/DDBJ databases">
        <title>Draft genome sequence of allopolyploid Zygosaccharomyces rouxii.</title>
        <authorList>
            <person name="Watanabe J."/>
            <person name="Uehara K."/>
            <person name="Mogi Y."/>
            <person name="Tsukioka Y."/>
        </authorList>
    </citation>
    <scope>NUCLEOTIDE SEQUENCE [LARGE SCALE GENOMIC DNA]</scope>
    <source>
        <strain evidence="4 5">NBRC 110957</strain>
    </source>
</reference>
<dbReference type="OrthoDB" id="200398at2759"/>
<accession>A0A1Q3A7W8</accession>
<protein>
    <recommendedName>
        <fullName evidence="3">NFACT RNA-binding domain-containing protein</fullName>
    </recommendedName>
</protein>
<name>A0A1Q3A7W8_ZYGRO</name>
<comment type="similarity">
    <text evidence="1">Belongs to the CCDC25 family.</text>
</comment>
<evidence type="ECO:0000256" key="1">
    <source>
        <dbReference type="ARBA" id="ARBA00008998"/>
    </source>
</evidence>
<dbReference type="Pfam" id="PF05670">
    <property type="entry name" value="NFACT-R_1"/>
    <property type="match status" value="1"/>
</dbReference>
<evidence type="ECO:0000313" key="5">
    <source>
        <dbReference type="Proteomes" id="UP000187013"/>
    </source>
</evidence>
<dbReference type="InterPro" id="IPR039730">
    <property type="entry name" value="Jlp2/Ccd25"/>
</dbReference>
<organism evidence="4 5">
    <name type="scientific">Zygosaccharomyces rouxii</name>
    <dbReference type="NCBI Taxonomy" id="4956"/>
    <lineage>
        <taxon>Eukaryota</taxon>
        <taxon>Fungi</taxon>
        <taxon>Dikarya</taxon>
        <taxon>Ascomycota</taxon>
        <taxon>Saccharomycotina</taxon>
        <taxon>Saccharomycetes</taxon>
        <taxon>Saccharomycetales</taxon>
        <taxon>Saccharomycetaceae</taxon>
        <taxon>Zygosaccharomyces</taxon>
    </lineage>
</organism>
<sequence length="204" mass="24067">MVYIYESRPIDTFDSHFIISGRDQFENDLLIKYGFREWGLIWFHADQYSSGHVYLKLLPNEKSLDDVPEEVLQDCLQLCKSTSIQGNKLDQCKIITTPWHNLRKSGFMKPGEVSYKSTKNCKKIRCYQRNQKLLNRLGKTRVELNDAEPLLHQAKKEKDPSVLLRYVETNRDKLIEEEKSRRREKKSKKKNPNKDDELTDDQSA</sequence>
<evidence type="ECO:0000259" key="3">
    <source>
        <dbReference type="Pfam" id="PF05670"/>
    </source>
</evidence>
<comment type="caution">
    <text evidence="4">The sequence shown here is derived from an EMBL/GenBank/DDBJ whole genome shotgun (WGS) entry which is preliminary data.</text>
</comment>
<gene>
    <name evidence="4" type="ORF">ZYGR_0AF02830</name>
</gene>
<dbReference type="InterPro" id="IPR008532">
    <property type="entry name" value="NFACT_RNA-bd"/>
</dbReference>
<evidence type="ECO:0000313" key="4">
    <source>
        <dbReference type="EMBL" id="GAV51812.1"/>
    </source>
</evidence>
<dbReference type="PANTHER" id="PTHR13049:SF2">
    <property type="entry name" value="COILED-COIL DOMAIN-CONTAINING PROTEIN 25"/>
    <property type="match status" value="1"/>
</dbReference>
<evidence type="ECO:0000256" key="2">
    <source>
        <dbReference type="SAM" id="MobiDB-lite"/>
    </source>
</evidence>
<feature type="domain" description="NFACT RNA-binding" evidence="3">
    <location>
        <begin position="2"/>
        <end position="116"/>
    </location>
</feature>
<dbReference type="PANTHER" id="PTHR13049">
    <property type="entry name" value="DUF814-RELATED"/>
    <property type="match status" value="1"/>
</dbReference>
<proteinExistence type="inferred from homology"/>
<dbReference type="Proteomes" id="UP000187013">
    <property type="component" value="Unassembled WGS sequence"/>
</dbReference>
<dbReference type="EMBL" id="BDGX01000032">
    <property type="protein sequence ID" value="GAV51812.1"/>
    <property type="molecule type" value="Genomic_DNA"/>
</dbReference>
<feature type="compositionally biased region" description="Basic residues" evidence="2">
    <location>
        <begin position="182"/>
        <end position="191"/>
    </location>
</feature>
<feature type="region of interest" description="Disordered" evidence="2">
    <location>
        <begin position="174"/>
        <end position="204"/>
    </location>
</feature>
<dbReference type="AlphaFoldDB" id="A0A1Q3A7W8"/>